<dbReference type="PANTHER" id="PTHR43884">
    <property type="entry name" value="ACYL-COA DEHYDROGENASE"/>
    <property type="match status" value="1"/>
</dbReference>
<accession>A0A916QJ58</accession>
<dbReference type="InterPro" id="IPR009075">
    <property type="entry name" value="AcylCo_DH/oxidase_C"/>
</dbReference>
<dbReference type="InterPro" id="IPR036250">
    <property type="entry name" value="AcylCo_DH-like_C"/>
</dbReference>
<evidence type="ECO:0000259" key="8">
    <source>
        <dbReference type="Pfam" id="PF02770"/>
    </source>
</evidence>
<dbReference type="InterPro" id="IPR009100">
    <property type="entry name" value="AcylCoA_DH/oxidase_NM_dom_sf"/>
</dbReference>
<gene>
    <name evidence="10" type="primary">caiA</name>
    <name evidence="10" type="ORF">LCB40_13530</name>
</gene>
<evidence type="ECO:0000256" key="2">
    <source>
        <dbReference type="ARBA" id="ARBA00009347"/>
    </source>
</evidence>
<dbReference type="Proteomes" id="UP000677218">
    <property type="component" value="Unassembled WGS sequence"/>
</dbReference>
<proteinExistence type="inferred from homology"/>
<dbReference type="Pfam" id="PF02771">
    <property type="entry name" value="Acyl-CoA_dh_N"/>
    <property type="match status" value="1"/>
</dbReference>
<evidence type="ECO:0000259" key="9">
    <source>
        <dbReference type="Pfam" id="PF02771"/>
    </source>
</evidence>
<dbReference type="Pfam" id="PF02770">
    <property type="entry name" value="Acyl-CoA_dh_M"/>
    <property type="match status" value="1"/>
</dbReference>
<keyword evidence="3 6" id="KW-0285">Flavoprotein</keyword>
<comment type="caution">
    <text evidence="10">The sequence shown here is derived from an EMBL/GenBank/DDBJ whole genome shotgun (WGS) entry which is preliminary data.</text>
</comment>
<evidence type="ECO:0000256" key="6">
    <source>
        <dbReference type="RuleBase" id="RU362125"/>
    </source>
</evidence>
<dbReference type="EMBL" id="BMAY01000011">
    <property type="protein sequence ID" value="GFZ27473.1"/>
    <property type="molecule type" value="Genomic_DNA"/>
</dbReference>
<dbReference type="RefSeq" id="WP_212781161.1">
    <property type="nucleotide sequence ID" value="NZ_BMAY01000011.1"/>
</dbReference>
<feature type="domain" description="Acyl-CoA dehydrogenase/oxidase C-terminal" evidence="7">
    <location>
        <begin position="227"/>
        <end position="375"/>
    </location>
</feature>
<evidence type="ECO:0000256" key="4">
    <source>
        <dbReference type="ARBA" id="ARBA00022827"/>
    </source>
</evidence>
<sequence length="382" mass="42158">MALQYTEQQREYIHLAQEFGDKYLKPELISKWDKAGECPKEAFNPAFDLGLHMLEIPKEYGGAGLSFEDSALVFEKLAEYDAGYALTLITSFVALRCVMISGTPDQARRFADILKPGKFAAFTLSEADSGSDSGSLRDTAVRKGNEYILNGEKAFATNGGVADVYIGVFRTSNNGNHGLSAFMIPRDTPGIYVGKHEDKMGLRLSNTVPLFFKDVHVPVENLIGKEGKGINIALNSLNLSRAFVSTLTVGIMQRALDEAGNYAVKREQFGQPIANFESVQNMLADMATSVETARLLVNNTMKMMDKGSLVRKEGAMTKLFVTDVAQKVTSDAVQIFGGYGYTRIYPVEKLMRDVKGFQILEGTNEIQRMTIAREVAKEYAKE</sequence>
<feature type="domain" description="Acyl-CoA oxidase/dehydrogenase middle" evidence="8">
    <location>
        <begin position="121"/>
        <end position="215"/>
    </location>
</feature>
<reference evidence="10" key="1">
    <citation type="submission" date="2020-08" db="EMBL/GenBank/DDBJ databases">
        <title>Taxonomic study for Lactobacillus species isolated from hardwood bark.</title>
        <authorList>
            <person name="Tohno M."/>
            <person name="Tanizawa Y."/>
        </authorList>
    </citation>
    <scope>NUCLEOTIDE SEQUENCE</scope>
    <source>
        <strain evidence="10">B40</strain>
    </source>
</reference>
<comment type="similarity">
    <text evidence="2 6">Belongs to the acyl-CoA dehydrogenase family.</text>
</comment>
<dbReference type="InterPro" id="IPR006091">
    <property type="entry name" value="Acyl-CoA_Oxase/DH_mid-dom"/>
</dbReference>
<evidence type="ECO:0000256" key="1">
    <source>
        <dbReference type="ARBA" id="ARBA00001974"/>
    </source>
</evidence>
<keyword evidence="4 6" id="KW-0274">FAD</keyword>
<dbReference type="InterPro" id="IPR037069">
    <property type="entry name" value="AcylCoA_DH/ox_N_sf"/>
</dbReference>
<dbReference type="FunFam" id="1.20.140.10:FF:000001">
    <property type="entry name" value="Acyl-CoA dehydrogenase"/>
    <property type="match status" value="1"/>
</dbReference>
<evidence type="ECO:0000313" key="10">
    <source>
        <dbReference type="EMBL" id="GFZ27473.1"/>
    </source>
</evidence>
<feature type="domain" description="Acyl-CoA dehydrogenase/oxidase N-terminal" evidence="9">
    <location>
        <begin position="6"/>
        <end position="110"/>
    </location>
</feature>
<dbReference type="PANTHER" id="PTHR43884:SF12">
    <property type="entry name" value="ISOVALERYL-COA DEHYDROGENASE, MITOCHONDRIAL-RELATED"/>
    <property type="match status" value="1"/>
</dbReference>
<dbReference type="Gene3D" id="1.20.140.10">
    <property type="entry name" value="Butyryl-CoA Dehydrogenase, subunit A, domain 3"/>
    <property type="match status" value="1"/>
</dbReference>
<dbReference type="SUPFAM" id="SSF47203">
    <property type="entry name" value="Acyl-CoA dehydrogenase C-terminal domain-like"/>
    <property type="match status" value="1"/>
</dbReference>
<name>A0A916QJ58_9LACO</name>
<keyword evidence="11" id="KW-1185">Reference proteome</keyword>
<dbReference type="InterPro" id="IPR046373">
    <property type="entry name" value="Acyl-CoA_Oxase/DH_mid-dom_sf"/>
</dbReference>
<dbReference type="Pfam" id="PF00441">
    <property type="entry name" value="Acyl-CoA_dh_1"/>
    <property type="match status" value="1"/>
</dbReference>
<dbReference type="FunFam" id="2.40.110.10:FF:000002">
    <property type="entry name" value="Acyl-CoA dehydrogenase fadE12"/>
    <property type="match status" value="1"/>
</dbReference>
<dbReference type="Gene3D" id="1.10.540.10">
    <property type="entry name" value="Acyl-CoA dehydrogenase/oxidase, N-terminal domain"/>
    <property type="match status" value="1"/>
</dbReference>
<organism evidence="10 11">
    <name type="scientific">Lactobacillus corticis</name>
    <dbReference type="NCBI Taxonomy" id="2201249"/>
    <lineage>
        <taxon>Bacteria</taxon>
        <taxon>Bacillati</taxon>
        <taxon>Bacillota</taxon>
        <taxon>Bacilli</taxon>
        <taxon>Lactobacillales</taxon>
        <taxon>Lactobacillaceae</taxon>
        <taxon>Lactobacillus</taxon>
    </lineage>
</organism>
<protein>
    <submittedName>
        <fullName evidence="10">Acyl-CoA dehydrogenase</fullName>
    </submittedName>
</protein>
<dbReference type="AlphaFoldDB" id="A0A916QJ58"/>
<evidence type="ECO:0000259" key="7">
    <source>
        <dbReference type="Pfam" id="PF00441"/>
    </source>
</evidence>
<dbReference type="PIRSF" id="PIRSF016578">
    <property type="entry name" value="HsaA"/>
    <property type="match status" value="1"/>
</dbReference>
<evidence type="ECO:0000256" key="5">
    <source>
        <dbReference type="ARBA" id="ARBA00023002"/>
    </source>
</evidence>
<dbReference type="GO" id="GO:0050660">
    <property type="term" value="F:flavin adenine dinucleotide binding"/>
    <property type="evidence" value="ECO:0007669"/>
    <property type="project" value="InterPro"/>
</dbReference>
<dbReference type="Gene3D" id="2.40.110.10">
    <property type="entry name" value="Butyryl-CoA Dehydrogenase, subunit A, domain 2"/>
    <property type="match status" value="1"/>
</dbReference>
<evidence type="ECO:0000313" key="11">
    <source>
        <dbReference type="Proteomes" id="UP000677218"/>
    </source>
</evidence>
<dbReference type="InterPro" id="IPR013786">
    <property type="entry name" value="AcylCoA_DH/ox_N"/>
</dbReference>
<keyword evidence="5 6" id="KW-0560">Oxidoreductase</keyword>
<dbReference type="GO" id="GO:0003995">
    <property type="term" value="F:acyl-CoA dehydrogenase activity"/>
    <property type="evidence" value="ECO:0007669"/>
    <property type="project" value="TreeGrafter"/>
</dbReference>
<dbReference type="SUPFAM" id="SSF56645">
    <property type="entry name" value="Acyl-CoA dehydrogenase NM domain-like"/>
    <property type="match status" value="1"/>
</dbReference>
<evidence type="ECO:0000256" key="3">
    <source>
        <dbReference type="ARBA" id="ARBA00022630"/>
    </source>
</evidence>
<comment type="cofactor">
    <cofactor evidence="1 6">
        <name>FAD</name>
        <dbReference type="ChEBI" id="CHEBI:57692"/>
    </cofactor>
</comment>